<evidence type="ECO:0000313" key="11">
    <source>
        <dbReference type="Proteomes" id="UP000269221"/>
    </source>
</evidence>
<dbReference type="Pfam" id="PF03708">
    <property type="entry name" value="Avian_gp85"/>
    <property type="match status" value="1"/>
</dbReference>
<dbReference type="Gene3D" id="1.10.287.210">
    <property type="match status" value="1"/>
</dbReference>
<comment type="caution">
    <text evidence="10">The sequence shown here is derived from an EMBL/GenBank/DDBJ whole genome shotgun (WGS) entry which is preliminary data.</text>
</comment>
<evidence type="ECO:0000259" key="8">
    <source>
        <dbReference type="PROSITE" id="PS50158"/>
    </source>
</evidence>
<evidence type="ECO:0000256" key="5">
    <source>
        <dbReference type="PROSITE-ProRule" id="PRU00047"/>
    </source>
</evidence>
<dbReference type="EMBL" id="QRBI01000109">
    <property type="protein sequence ID" value="RMC11104.1"/>
    <property type="molecule type" value="Genomic_DNA"/>
</dbReference>
<dbReference type="InterPro" id="IPR036397">
    <property type="entry name" value="RNaseH_sf"/>
</dbReference>
<dbReference type="OrthoDB" id="9838443at2759"/>
<dbReference type="GO" id="GO:0008270">
    <property type="term" value="F:zinc ion binding"/>
    <property type="evidence" value="ECO:0007669"/>
    <property type="project" value="UniProtKB-KW"/>
</dbReference>
<dbReference type="Pfam" id="PF00098">
    <property type="entry name" value="zf-CCHC"/>
    <property type="match status" value="1"/>
</dbReference>
<dbReference type="SUPFAM" id="SSF58069">
    <property type="entry name" value="Virus ectodomain"/>
    <property type="match status" value="1"/>
</dbReference>
<evidence type="ECO:0000313" key="10">
    <source>
        <dbReference type="EMBL" id="RMC11104.1"/>
    </source>
</evidence>
<proteinExistence type="predicted"/>
<protein>
    <submittedName>
        <fullName evidence="10">Uncharacterized protein</fullName>
    </submittedName>
</protein>
<dbReference type="Gene3D" id="3.30.420.10">
    <property type="entry name" value="Ribonuclease H-like superfamily/Ribonuclease H"/>
    <property type="match status" value="1"/>
</dbReference>
<keyword evidence="7" id="KW-0472">Membrane</keyword>
<evidence type="ECO:0000256" key="3">
    <source>
        <dbReference type="ARBA" id="ARBA00022771"/>
    </source>
</evidence>
<dbReference type="AlphaFoldDB" id="A0A3M0KIK9"/>
<dbReference type="Pfam" id="PF00429">
    <property type="entry name" value="TLV_coat"/>
    <property type="match status" value="1"/>
</dbReference>
<dbReference type="GO" id="GO:0016032">
    <property type="term" value="P:viral process"/>
    <property type="evidence" value="ECO:0007669"/>
    <property type="project" value="InterPro"/>
</dbReference>
<organism evidence="10 11">
    <name type="scientific">Hirundo rustica rustica</name>
    <dbReference type="NCBI Taxonomy" id="333673"/>
    <lineage>
        <taxon>Eukaryota</taxon>
        <taxon>Metazoa</taxon>
        <taxon>Chordata</taxon>
        <taxon>Craniata</taxon>
        <taxon>Vertebrata</taxon>
        <taxon>Euteleostomi</taxon>
        <taxon>Archelosauria</taxon>
        <taxon>Archosauria</taxon>
        <taxon>Dinosauria</taxon>
        <taxon>Saurischia</taxon>
        <taxon>Theropoda</taxon>
        <taxon>Coelurosauria</taxon>
        <taxon>Aves</taxon>
        <taxon>Neognathae</taxon>
        <taxon>Neoaves</taxon>
        <taxon>Telluraves</taxon>
        <taxon>Australaves</taxon>
        <taxon>Passeriformes</taxon>
        <taxon>Sylvioidea</taxon>
        <taxon>Hirundinidae</taxon>
        <taxon>Hirundo</taxon>
    </lineage>
</organism>
<dbReference type="InterPro" id="IPR045345">
    <property type="entry name" value="Gag_p24_C"/>
</dbReference>
<dbReference type="Pfam" id="PF19317">
    <property type="entry name" value="Gag_p24_C"/>
    <property type="match status" value="1"/>
</dbReference>
<evidence type="ECO:0000256" key="1">
    <source>
        <dbReference type="ARBA" id="ARBA00022707"/>
    </source>
</evidence>
<keyword evidence="1" id="KW-0519">Myristate</keyword>
<dbReference type="InterPro" id="IPR005166">
    <property type="entry name" value="RSV_p95_env"/>
</dbReference>
<dbReference type="PANTHER" id="PTHR40389:SF2">
    <property type="entry name" value="ENDOGENOUS RETROVIRUS GROUP K MEMBER 24 GAG POLYPROTEIN-RELATED"/>
    <property type="match status" value="1"/>
</dbReference>
<dbReference type="Gene3D" id="4.10.60.10">
    <property type="entry name" value="Zinc finger, CCHC-type"/>
    <property type="match status" value="1"/>
</dbReference>
<reference evidence="10 11" key="1">
    <citation type="submission" date="2018-07" db="EMBL/GenBank/DDBJ databases">
        <title>A high quality draft genome assembly of the barn swallow (H. rustica rustica).</title>
        <authorList>
            <person name="Formenti G."/>
            <person name="Chiara M."/>
            <person name="Poveda L."/>
            <person name="Francoijs K.-J."/>
            <person name="Bonisoli-Alquati A."/>
            <person name="Canova L."/>
            <person name="Gianfranceschi L."/>
            <person name="Horner D.S."/>
            <person name="Saino N."/>
        </authorList>
    </citation>
    <scope>NUCLEOTIDE SEQUENCE [LARGE SCALE GENOMIC DNA]</scope>
    <source>
        <strain evidence="10">Chelidonia</strain>
        <tissue evidence="10">Blood</tissue>
    </source>
</reference>
<dbReference type="Pfam" id="PF00607">
    <property type="entry name" value="Gag_p24"/>
    <property type="match status" value="1"/>
</dbReference>
<dbReference type="GO" id="GO:0004523">
    <property type="term" value="F:RNA-DNA hybrid ribonuclease activity"/>
    <property type="evidence" value="ECO:0007669"/>
    <property type="project" value="InterPro"/>
</dbReference>
<dbReference type="InterPro" id="IPR008916">
    <property type="entry name" value="Retrov_capsid_C"/>
</dbReference>
<feature type="compositionally biased region" description="Basic and acidic residues" evidence="6">
    <location>
        <begin position="69"/>
        <end position="82"/>
    </location>
</feature>
<dbReference type="PANTHER" id="PTHR40389">
    <property type="entry name" value="ENDOGENOUS RETROVIRUS GROUP K MEMBER 24 GAG POLYPROTEIN-RELATED"/>
    <property type="match status" value="1"/>
</dbReference>
<keyword evidence="4" id="KW-0862">Zinc</keyword>
<keyword evidence="7" id="KW-1133">Transmembrane helix</keyword>
<dbReference type="Gene3D" id="1.10.1200.30">
    <property type="match status" value="1"/>
</dbReference>
<feature type="domain" description="RNase H type-1" evidence="9">
    <location>
        <begin position="1005"/>
        <end position="1054"/>
    </location>
</feature>
<dbReference type="InterPro" id="IPR050195">
    <property type="entry name" value="Primate_lentivir_Gag_pol-like"/>
</dbReference>
<dbReference type="InterPro" id="IPR001878">
    <property type="entry name" value="Znf_CCHC"/>
</dbReference>
<dbReference type="InterPro" id="IPR018154">
    <property type="entry name" value="TLV/ENV_coat_polyprotein"/>
</dbReference>
<evidence type="ECO:0000256" key="7">
    <source>
        <dbReference type="SAM" id="Phobius"/>
    </source>
</evidence>
<keyword evidence="3 5" id="KW-0863">Zinc-finger</keyword>
<keyword evidence="7" id="KW-0812">Transmembrane</keyword>
<name>A0A3M0KIK9_HIRRU</name>
<dbReference type="SMART" id="SM00343">
    <property type="entry name" value="ZnF_C2HC"/>
    <property type="match status" value="1"/>
</dbReference>
<dbReference type="PROSITE" id="PS50158">
    <property type="entry name" value="ZF_CCHC"/>
    <property type="match status" value="1"/>
</dbReference>
<feature type="domain" description="CCHC-type" evidence="8">
    <location>
        <begin position="440"/>
        <end position="455"/>
    </location>
</feature>
<dbReference type="Gene3D" id="3.10.20.370">
    <property type="match status" value="1"/>
</dbReference>
<accession>A0A3M0KIK9</accession>
<feature type="region of interest" description="Disordered" evidence="6">
    <location>
        <begin position="1"/>
        <end position="30"/>
    </location>
</feature>
<dbReference type="PROSITE" id="PS50879">
    <property type="entry name" value="RNASE_H_1"/>
    <property type="match status" value="1"/>
</dbReference>
<evidence type="ECO:0000256" key="4">
    <source>
        <dbReference type="ARBA" id="ARBA00022833"/>
    </source>
</evidence>
<dbReference type="InterPro" id="IPR036875">
    <property type="entry name" value="Znf_CCHC_sf"/>
</dbReference>
<dbReference type="Proteomes" id="UP000269221">
    <property type="component" value="Unassembled WGS sequence"/>
</dbReference>
<feature type="transmembrane region" description="Helical" evidence="7">
    <location>
        <begin position="781"/>
        <end position="800"/>
    </location>
</feature>
<evidence type="ECO:0000259" key="9">
    <source>
        <dbReference type="PROSITE" id="PS50879"/>
    </source>
</evidence>
<dbReference type="SUPFAM" id="SSF47943">
    <property type="entry name" value="Retrovirus capsid protein, N-terminal core domain"/>
    <property type="match status" value="1"/>
</dbReference>
<evidence type="ECO:0000256" key="6">
    <source>
        <dbReference type="SAM" id="MobiDB-lite"/>
    </source>
</evidence>
<dbReference type="InterPro" id="IPR002156">
    <property type="entry name" value="RNaseH_domain"/>
</dbReference>
<dbReference type="GO" id="GO:0003676">
    <property type="term" value="F:nucleic acid binding"/>
    <property type="evidence" value="ECO:0007669"/>
    <property type="project" value="InterPro"/>
</dbReference>
<dbReference type="InterPro" id="IPR008919">
    <property type="entry name" value="Retrov_capsid_N"/>
</dbReference>
<keyword evidence="2" id="KW-0479">Metal-binding</keyword>
<dbReference type="CDD" id="cd09949">
    <property type="entry name" value="RSV-like_HR1-HR2"/>
    <property type="match status" value="1"/>
</dbReference>
<keyword evidence="1" id="KW-0449">Lipoprotein</keyword>
<dbReference type="Gene3D" id="1.10.375.10">
    <property type="entry name" value="Human Immunodeficiency Virus Type 1 Capsid Protein"/>
    <property type="match status" value="1"/>
</dbReference>
<dbReference type="SUPFAM" id="SSF57756">
    <property type="entry name" value="Retrovirus zinc finger-like domains"/>
    <property type="match status" value="1"/>
</dbReference>
<evidence type="ECO:0000256" key="2">
    <source>
        <dbReference type="ARBA" id="ARBA00022723"/>
    </source>
</evidence>
<sequence>MSTPMVLVWGDEPEGAQTPSSAPGARKGWGTAEKPLRIIFGVSSRIWPRLKRDRRRDGHSPFGPPGQLAKREQPGTGNEEERRRVSILVAGQTENSFALAAASPLKSEDPPPPIPILEGPQNCSDDIQLTDWHEVTREICKEENLNPLAMPVIFSQQAGGPRTWTAIPPHEIKELRKAIKDSGICSPYFKQLLKSTLEGHTLTPNDCKNLAGVILTDSQYMLWEFKWRRLLTNVLQMYRQSTDVELRTLTMSKLTGDPPDDQNDNQVNLPRTALDDIKKMACRAFVQIQPAGSFEKAYNIISQDSSEPFTTFVDGVIQAAERQCGDDIACPIVIWDIIENNASPECKRAIKALGKERPTVPEMIDACNQIGSPQHVTMIQANELGKTIGEKIERALTVQAAQAETRDQKVTEILAALHLSSQQQDNTMAVMQATVTSGPCYFCKRPGHILRNCPDIKRGVQAPDRCSTFGVPLPEGFDNVTFDKYWPYDDHHISPIPSQNHQTYIDSSKVDKSDLQELEILGSLTMSICYFFHFRGENGPHLNVTPYHPVYSNMTSWCNQTKLLIYDEPQADRFNKLPIQFPKGIWIICGDRAWQGIPSKIDGGPCAMGQLTIIAPSVKKVVKKKSRRIRSSWGHQYESNCDSDFHPWNSGESIVASIFLPQLSSSIALKQLNKLGCWLSKEVNATSTMISDLLTDEEAIRHATLQNRAAIDCLLLAHGHGCEDFEGLCCMNLSDHSVSIHKQLQELRDLASQITIDDPSWLDNLFDGLSFVPWLKELCKIGLIILIVVVVVSVAVPCIFQCVKKVMSKTVSSVLVVNKNGGDVGEDEAKKPYKYDCLDSENVKPVNKIELKGYRTSQKKAQMVKQTVIYLGYEHKTWARVTGQSPEQLHAAAKEWPGCLRAIAAAAVNTQEAPKFTLGQKMTVPVSRTVSAVLKVKGGHWLSPQRFLKYQAIMVEQDDVEIVVTNTVNPASFLSGSMGEPVIHECLEAIEATCSSCLDLKDTLLENTETWSTDGSSCVISGRHAGYVVTMSREVIESGPLPTNTLAQKAEITA</sequence>
<dbReference type="SUPFAM" id="SSF47353">
    <property type="entry name" value="Retrovirus capsid dimerization domain-like"/>
    <property type="match status" value="1"/>
</dbReference>
<keyword evidence="11" id="KW-1185">Reference proteome</keyword>
<feature type="region of interest" description="Disordered" evidence="6">
    <location>
        <begin position="51"/>
        <end position="82"/>
    </location>
</feature>
<gene>
    <name evidence="10" type="ORF">DUI87_12016</name>
</gene>